<evidence type="ECO:0000313" key="2">
    <source>
        <dbReference type="Proteomes" id="UP000093129"/>
    </source>
</evidence>
<gene>
    <name evidence="1" type="ORF">BBC27_05760</name>
</gene>
<proteinExistence type="predicted"/>
<reference evidence="1 2" key="1">
    <citation type="submission" date="2016-07" db="EMBL/GenBank/DDBJ databases">
        <title>Draft genome of a psychrotolerant acidophile Acidithiobacillus ferrivorans strain YL15.</title>
        <authorList>
            <person name="Peng T."/>
            <person name="Ma L."/>
            <person name="Nan M."/>
            <person name="An N."/>
            <person name="Wang M."/>
            <person name="Qiu G."/>
            <person name="Zeng W."/>
        </authorList>
    </citation>
    <scope>NUCLEOTIDE SEQUENCE [LARGE SCALE GENOMIC DNA]</scope>
    <source>
        <strain evidence="1 2">YL15</strain>
    </source>
</reference>
<dbReference type="EMBL" id="MASQ01000033">
    <property type="protein sequence ID" value="OCB03901.1"/>
    <property type="molecule type" value="Genomic_DNA"/>
</dbReference>
<evidence type="ECO:0000313" key="1">
    <source>
        <dbReference type="EMBL" id="OCB03901.1"/>
    </source>
</evidence>
<comment type="caution">
    <text evidence="1">The sequence shown here is derived from an EMBL/GenBank/DDBJ whole genome shotgun (WGS) entry which is preliminary data.</text>
</comment>
<protein>
    <submittedName>
        <fullName evidence="1">Uncharacterized protein</fullName>
    </submittedName>
</protein>
<dbReference type="Proteomes" id="UP000093129">
    <property type="component" value="Unassembled WGS sequence"/>
</dbReference>
<sequence>MIIHHFPPGISCAIRSLRPDVAGIEFAETGYRRWIATDARTLRVYRWKSFPAAYAGITHLLKADHVLAVGIAQIKSDQLHIYHVTLATALSPCGAAHALSNALQKNLAWAQGAGFGVGHAFAAAASGYTSGKLIPANLQTAAYVQAALDGRALFVKRF</sequence>
<dbReference type="RefSeq" id="WP_065412519.1">
    <property type="nucleotide sequence ID" value="NZ_MASQ01000033.1"/>
</dbReference>
<organism evidence="1 2">
    <name type="scientific">Acidithiobacillus ferrivorans</name>
    <dbReference type="NCBI Taxonomy" id="160808"/>
    <lineage>
        <taxon>Bacteria</taxon>
        <taxon>Pseudomonadati</taxon>
        <taxon>Pseudomonadota</taxon>
        <taxon>Acidithiobacillia</taxon>
        <taxon>Acidithiobacillales</taxon>
        <taxon>Acidithiobacillaceae</taxon>
        <taxon>Acidithiobacillus</taxon>
    </lineage>
</organism>
<dbReference type="AlphaFoldDB" id="A0A1B9C1S9"/>
<accession>A0A1B9C1S9</accession>
<name>A0A1B9C1S9_9PROT</name>